<feature type="region of interest" description="Disordered" evidence="1">
    <location>
        <begin position="1"/>
        <end position="31"/>
    </location>
</feature>
<feature type="region of interest" description="Disordered" evidence="1">
    <location>
        <begin position="47"/>
        <end position="79"/>
    </location>
</feature>
<feature type="compositionally biased region" description="Polar residues" evidence="1">
    <location>
        <begin position="64"/>
        <end position="73"/>
    </location>
</feature>
<comment type="caution">
    <text evidence="2">The sequence shown here is derived from an EMBL/GenBank/DDBJ whole genome shotgun (WGS) entry which is preliminary data.</text>
</comment>
<reference evidence="3" key="1">
    <citation type="journal article" date="2019" name="Int. J. Syst. Evol. Microbiol.">
        <title>The Global Catalogue of Microorganisms (GCM) 10K type strain sequencing project: providing services to taxonomists for standard genome sequencing and annotation.</title>
        <authorList>
            <consortium name="The Broad Institute Genomics Platform"/>
            <consortium name="The Broad Institute Genome Sequencing Center for Infectious Disease"/>
            <person name="Wu L."/>
            <person name="Ma J."/>
        </authorList>
    </citation>
    <scope>NUCLEOTIDE SEQUENCE [LARGE SCALE GENOMIC DNA]</scope>
    <source>
        <strain evidence="3">JCM 16956</strain>
    </source>
</reference>
<evidence type="ECO:0000313" key="2">
    <source>
        <dbReference type="EMBL" id="GAA3938958.1"/>
    </source>
</evidence>
<dbReference type="RefSeq" id="WP_345287388.1">
    <property type="nucleotide sequence ID" value="NZ_BAABAJ010000028.1"/>
</dbReference>
<name>A0ABP7N7A1_9ACTN</name>
<organism evidence="2 3">
    <name type="scientific">Streptomyces gulbargensis</name>
    <dbReference type="NCBI Taxonomy" id="364901"/>
    <lineage>
        <taxon>Bacteria</taxon>
        <taxon>Bacillati</taxon>
        <taxon>Actinomycetota</taxon>
        <taxon>Actinomycetes</taxon>
        <taxon>Kitasatosporales</taxon>
        <taxon>Streptomycetaceae</taxon>
        <taxon>Streptomyces</taxon>
    </lineage>
</organism>
<keyword evidence="3" id="KW-1185">Reference proteome</keyword>
<accession>A0ABP7N7A1</accession>
<evidence type="ECO:0000313" key="3">
    <source>
        <dbReference type="Proteomes" id="UP001501000"/>
    </source>
</evidence>
<dbReference type="Proteomes" id="UP001501000">
    <property type="component" value="Unassembled WGS sequence"/>
</dbReference>
<protein>
    <submittedName>
        <fullName evidence="2">Uncharacterized protein</fullName>
    </submittedName>
</protein>
<proteinExistence type="predicted"/>
<gene>
    <name evidence="2" type="ORF">GCM10022244_54070</name>
</gene>
<evidence type="ECO:0000256" key="1">
    <source>
        <dbReference type="SAM" id="MobiDB-lite"/>
    </source>
</evidence>
<dbReference type="EMBL" id="BAABAJ010000028">
    <property type="protein sequence ID" value="GAA3938958.1"/>
    <property type="molecule type" value="Genomic_DNA"/>
</dbReference>
<sequence>MINMAELDPTTPLAKPANMHATGEEIVNKNMHATGAPVTDSIAEKLGINGNMHATTEPIDGSAGTATTDNMHATSEPAK</sequence>